<organism evidence="2 3">
    <name type="scientific">Actinocatenispora rupis</name>
    <dbReference type="NCBI Taxonomy" id="519421"/>
    <lineage>
        <taxon>Bacteria</taxon>
        <taxon>Bacillati</taxon>
        <taxon>Actinomycetota</taxon>
        <taxon>Actinomycetes</taxon>
        <taxon>Micromonosporales</taxon>
        <taxon>Micromonosporaceae</taxon>
        <taxon>Actinocatenispora</taxon>
    </lineage>
</organism>
<dbReference type="EMBL" id="BOMB01000008">
    <property type="protein sequence ID" value="GID10615.1"/>
    <property type="molecule type" value="Genomic_DNA"/>
</dbReference>
<dbReference type="Proteomes" id="UP000612808">
    <property type="component" value="Unassembled WGS sequence"/>
</dbReference>
<protein>
    <recommendedName>
        <fullName evidence="4">DUF2809 domain-containing protein</fullName>
    </recommendedName>
</protein>
<feature type="transmembrane region" description="Helical" evidence="1">
    <location>
        <begin position="66"/>
        <end position="86"/>
    </location>
</feature>
<feature type="transmembrane region" description="Helical" evidence="1">
    <location>
        <begin position="37"/>
        <end position="54"/>
    </location>
</feature>
<keyword evidence="1" id="KW-1133">Transmembrane helix</keyword>
<dbReference type="Pfam" id="PF10990">
    <property type="entry name" value="DUF2809"/>
    <property type="match status" value="1"/>
</dbReference>
<evidence type="ECO:0000313" key="3">
    <source>
        <dbReference type="Proteomes" id="UP000612808"/>
    </source>
</evidence>
<feature type="transmembrane region" description="Helical" evidence="1">
    <location>
        <begin position="106"/>
        <end position="123"/>
    </location>
</feature>
<keyword evidence="3" id="KW-1185">Reference proteome</keyword>
<proteinExistence type="predicted"/>
<keyword evidence="1" id="KW-0472">Membrane</keyword>
<evidence type="ECO:0000313" key="2">
    <source>
        <dbReference type="EMBL" id="GID10615.1"/>
    </source>
</evidence>
<sequence>MSLPVRWIRLLTVLLAVVFAAAAYTIRAVLDGPIEQYSGAALSGAIVYTIVIFIRPRISPLIAGPVSVAYCWLIEFAQLTPVPAALSGHSWFARQLVGAQFDLVDVAWYPVGVIALFAVHWYLRARTRTRPQPDVR</sequence>
<evidence type="ECO:0000256" key="1">
    <source>
        <dbReference type="SAM" id="Phobius"/>
    </source>
</evidence>
<keyword evidence="1" id="KW-0812">Transmembrane</keyword>
<dbReference type="AlphaFoldDB" id="A0A8J3J1Y8"/>
<gene>
    <name evidence="2" type="ORF">Aru02nite_15040</name>
</gene>
<name>A0A8J3J1Y8_9ACTN</name>
<comment type="caution">
    <text evidence="2">The sequence shown here is derived from an EMBL/GenBank/DDBJ whole genome shotgun (WGS) entry which is preliminary data.</text>
</comment>
<accession>A0A8J3J1Y8</accession>
<evidence type="ECO:0008006" key="4">
    <source>
        <dbReference type="Google" id="ProtNLM"/>
    </source>
</evidence>
<dbReference type="InterPro" id="IPR021257">
    <property type="entry name" value="DUF2809"/>
</dbReference>
<dbReference type="RefSeq" id="WP_203655943.1">
    <property type="nucleotide sequence ID" value="NZ_BAAAZM010000003.1"/>
</dbReference>
<reference evidence="2" key="1">
    <citation type="submission" date="2021-01" db="EMBL/GenBank/DDBJ databases">
        <title>Whole genome shotgun sequence of Actinocatenispora rupis NBRC 107355.</title>
        <authorList>
            <person name="Komaki H."/>
            <person name="Tamura T."/>
        </authorList>
    </citation>
    <scope>NUCLEOTIDE SEQUENCE</scope>
    <source>
        <strain evidence="2">NBRC 107355</strain>
    </source>
</reference>